<feature type="compositionally biased region" description="Polar residues" evidence="1">
    <location>
        <begin position="53"/>
        <end position="62"/>
    </location>
</feature>
<sequence length="141" mass="16186">MYNFSIGQNASKDPYSYGLDNDSDKQVPSYMAKTKKSNGFGGLSSLNKKKSDNQTTIENTGNKFGGSLGMYGNSKGYDNDPYEYEVGENSDQDEYGEEYDQYEQEDINQYYEQDYGKGYPYKVIIKKNIYVQFIFINNTLE</sequence>
<organism evidence="2 3">
    <name type="scientific">Pseudocohnilembus persalinus</name>
    <name type="common">Ciliate</name>
    <dbReference type="NCBI Taxonomy" id="266149"/>
    <lineage>
        <taxon>Eukaryota</taxon>
        <taxon>Sar</taxon>
        <taxon>Alveolata</taxon>
        <taxon>Ciliophora</taxon>
        <taxon>Intramacronucleata</taxon>
        <taxon>Oligohymenophorea</taxon>
        <taxon>Scuticociliatia</taxon>
        <taxon>Philasterida</taxon>
        <taxon>Pseudocohnilembidae</taxon>
        <taxon>Pseudocohnilembus</taxon>
    </lineage>
</organism>
<evidence type="ECO:0000256" key="1">
    <source>
        <dbReference type="SAM" id="MobiDB-lite"/>
    </source>
</evidence>
<dbReference type="Proteomes" id="UP000054937">
    <property type="component" value="Unassembled WGS sequence"/>
</dbReference>
<dbReference type="AlphaFoldDB" id="A0A0V0R2S5"/>
<evidence type="ECO:0000313" key="2">
    <source>
        <dbReference type="EMBL" id="KRX08634.1"/>
    </source>
</evidence>
<accession>A0A0V0R2S5</accession>
<dbReference type="InParanoid" id="A0A0V0R2S5"/>
<gene>
    <name evidence="2" type="ORF">PPERSA_03505</name>
</gene>
<dbReference type="EMBL" id="LDAU01000060">
    <property type="protein sequence ID" value="KRX08634.1"/>
    <property type="molecule type" value="Genomic_DNA"/>
</dbReference>
<feature type="region of interest" description="Disordered" evidence="1">
    <location>
        <begin position="1"/>
        <end position="62"/>
    </location>
</feature>
<protein>
    <submittedName>
        <fullName evidence="2">Uncharacterized protein</fullName>
    </submittedName>
</protein>
<reference evidence="2 3" key="1">
    <citation type="journal article" date="2015" name="Sci. Rep.">
        <title>Genome of the facultative scuticociliatosis pathogen Pseudocohnilembus persalinus provides insight into its virulence through horizontal gene transfer.</title>
        <authorList>
            <person name="Xiong J."/>
            <person name="Wang G."/>
            <person name="Cheng J."/>
            <person name="Tian M."/>
            <person name="Pan X."/>
            <person name="Warren A."/>
            <person name="Jiang C."/>
            <person name="Yuan D."/>
            <person name="Miao W."/>
        </authorList>
    </citation>
    <scope>NUCLEOTIDE SEQUENCE [LARGE SCALE GENOMIC DNA]</scope>
    <source>
        <strain evidence="2">36N120E</strain>
    </source>
</reference>
<keyword evidence="3" id="KW-1185">Reference proteome</keyword>
<proteinExistence type="predicted"/>
<evidence type="ECO:0000313" key="3">
    <source>
        <dbReference type="Proteomes" id="UP000054937"/>
    </source>
</evidence>
<name>A0A0V0R2S5_PSEPJ</name>
<feature type="compositionally biased region" description="Polar residues" evidence="1">
    <location>
        <begin position="1"/>
        <end position="11"/>
    </location>
</feature>
<comment type="caution">
    <text evidence="2">The sequence shown here is derived from an EMBL/GenBank/DDBJ whole genome shotgun (WGS) entry which is preliminary data.</text>
</comment>